<feature type="compositionally biased region" description="Polar residues" evidence="1">
    <location>
        <begin position="29"/>
        <end position="44"/>
    </location>
</feature>
<evidence type="ECO:0000256" key="1">
    <source>
        <dbReference type="SAM" id="MobiDB-lite"/>
    </source>
</evidence>
<protein>
    <submittedName>
        <fullName evidence="2">Uncharacterized protein</fullName>
    </submittedName>
</protein>
<dbReference type="AlphaFoldDB" id="A0A0J9WL23"/>
<feature type="compositionally biased region" description="Basic and acidic residues" evidence="1">
    <location>
        <begin position="45"/>
        <end position="57"/>
    </location>
</feature>
<gene>
    <name evidence="2" type="ORF">FOXG_19086</name>
</gene>
<organism evidence="2 3">
    <name type="scientific">Fusarium oxysporum f. sp. lycopersici (strain 4287 / CBS 123668 / FGSC 9935 / NRRL 34936)</name>
    <name type="common">Fusarium vascular wilt of tomato</name>
    <dbReference type="NCBI Taxonomy" id="426428"/>
    <lineage>
        <taxon>Eukaryota</taxon>
        <taxon>Fungi</taxon>
        <taxon>Dikarya</taxon>
        <taxon>Ascomycota</taxon>
        <taxon>Pezizomycotina</taxon>
        <taxon>Sordariomycetes</taxon>
        <taxon>Hypocreomycetidae</taxon>
        <taxon>Hypocreales</taxon>
        <taxon>Nectriaceae</taxon>
        <taxon>Fusarium</taxon>
        <taxon>Fusarium oxysporum species complex</taxon>
    </lineage>
</organism>
<proteinExistence type="predicted"/>
<sequence length="73" mass="8150">MDIQISVEVPQKAVLIQVNPLGLASYSVTSRARVNRTVPTGTSPRDTKLSPRRRSLEEPGAFSPPDQKWIENY</sequence>
<dbReference type="Proteomes" id="UP000009097">
    <property type="component" value="Unassembled WGS sequence"/>
</dbReference>
<evidence type="ECO:0000313" key="2">
    <source>
        <dbReference type="EMBL" id="KNB03032.1"/>
    </source>
</evidence>
<dbReference type="VEuPathDB" id="FungiDB:FOXG_19086"/>
<reference evidence="2" key="1">
    <citation type="submission" date="2007-04" db="EMBL/GenBank/DDBJ databases">
        <authorList>
            <consortium name="The Broad Institute Genome Sequencing Platform"/>
            <person name="Birren B."/>
            <person name="Lander E."/>
            <person name="Galagan J."/>
            <person name="Nusbaum C."/>
            <person name="Devon K."/>
            <person name="Ma L.-J."/>
            <person name="Jaffe D."/>
            <person name="Butler J."/>
            <person name="Alvarez P."/>
            <person name="Gnerre S."/>
            <person name="Grabherr M."/>
            <person name="Kleber M."/>
            <person name="Mauceli E."/>
            <person name="Brockman W."/>
            <person name="MacCallum I.A."/>
            <person name="Young S."/>
            <person name="LaButti K."/>
            <person name="DeCaprio D."/>
            <person name="Crawford M."/>
            <person name="Koehrsen M."/>
            <person name="Engels R."/>
            <person name="Montgomery P."/>
            <person name="Pearson M."/>
            <person name="Howarth C."/>
            <person name="Larson L."/>
            <person name="White J."/>
            <person name="O'Leary S."/>
            <person name="Kodira C."/>
            <person name="Zeng Q."/>
            <person name="Yandava C."/>
            <person name="Alvarado L."/>
            <person name="Kistler C."/>
            <person name="Shim W.-B."/>
            <person name="Kang S."/>
            <person name="Woloshuk C."/>
        </authorList>
    </citation>
    <scope>NUCLEOTIDE SEQUENCE</scope>
    <source>
        <strain evidence="2">4287</strain>
    </source>
</reference>
<dbReference type="KEGG" id="fox:FOXG_19086"/>
<name>A0A0J9WL23_FUSO4</name>
<accession>A0A0J9WL23</accession>
<reference evidence="2" key="2">
    <citation type="journal article" date="2010" name="Nature">
        <title>Comparative genomics reveals mobile pathogenicity chromosomes in Fusarium.</title>
        <authorList>
            <person name="Ma L.J."/>
            <person name="van der Does H.C."/>
            <person name="Borkovich K.A."/>
            <person name="Coleman J.J."/>
            <person name="Daboussi M.J."/>
            <person name="Di Pietro A."/>
            <person name="Dufresne M."/>
            <person name="Freitag M."/>
            <person name="Grabherr M."/>
            <person name="Henrissat B."/>
            <person name="Houterman P.M."/>
            <person name="Kang S."/>
            <person name="Shim W.B."/>
            <person name="Woloshuk C."/>
            <person name="Xie X."/>
            <person name="Xu J.R."/>
            <person name="Antoniw J."/>
            <person name="Baker S.E."/>
            <person name="Bluhm B.H."/>
            <person name="Breakspear A."/>
            <person name="Brown D.W."/>
            <person name="Butchko R.A."/>
            <person name="Chapman S."/>
            <person name="Coulson R."/>
            <person name="Coutinho P.M."/>
            <person name="Danchin E.G."/>
            <person name="Diener A."/>
            <person name="Gale L.R."/>
            <person name="Gardiner D.M."/>
            <person name="Goff S."/>
            <person name="Hammond-Kosack K.E."/>
            <person name="Hilburn K."/>
            <person name="Hua-Van A."/>
            <person name="Jonkers W."/>
            <person name="Kazan K."/>
            <person name="Kodira C.D."/>
            <person name="Koehrsen M."/>
            <person name="Kumar L."/>
            <person name="Lee Y.H."/>
            <person name="Li L."/>
            <person name="Manners J.M."/>
            <person name="Miranda-Saavedra D."/>
            <person name="Mukherjee M."/>
            <person name="Park G."/>
            <person name="Park J."/>
            <person name="Park S.Y."/>
            <person name="Proctor R.H."/>
            <person name="Regev A."/>
            <person name="Ruiz-Roldan M.C."/>
            <person name="Sain D."/>
            <person name="Sakthikumar S."/>
            <person name="Sykes S."/>
            <person name="Schwartz D.C."/>
            <person name="Turgeon B.G."/>
            <person name="Wapinski I."/>
            <person name="Yoder O."/>
            <person name="Young S."/>
            <person name="Zeng Q."/>
            <person name="Zhou S."/>
            <person name="Galagan J."/>
            <person name="Cuomo C.A."/>
            <person name="Kistler H.C."/>
            <person name="Rep M."/>
        </authorList>
    </citation>
    <scope>NUCLEOTIDE SEQUENCE [LARGE SCALE GENOMIC DNA]</scope>
    <source>
        <strain evidence="2">4287</strain>
    </source>
</reference>
<feature type="region of interest" description="Disordered" evidence="1">
    <location>
        <begin position="29"/>
        <end position="73"/>
    </location>
</feature>
<dbReference type="EMBL" id="DS231701">
    <property type="protein sequence ID" value="KNB03032.1"/>
    <property type="molecule type" value="Genomic_DNA"/>
</dbReference>
<dbReference type="RefSeq" id="XP_018241077.1">
    <property type="nucleotide sequence ID" value="XM_018399273.1"/>
</dbReference>
<evidence type="ECO:0000313" key="3">
    <source>
        <dbReference type="Proteomes" id="UP000009097"/>
    </source>
</evidence>
<dbReference type="GeneID" id="28959792"/>